<proteinExistence type="predicted"/>
<organism evidence="1 2">
    <name type="scientific">Aliikangiella maris</name>
    <dbReference type="NCBI Taxonomy" id="3162458"/>
    <lineage>
        <taxon>Bacteria</taxon>
        <taxon>Pseudomonadati</taxon>
        <taxon>Pseudomonadota</taxon>
        <taxon>Gammaproteobacteria</taxon>
        <taxon>Oceanospirillales</taxon>
        <taxon>Pleioneaceae</taxon>
        <taxon>Aliikangiella</taxon>
    </lineage>
</organism>
<keyword evidence="2" id="KW-1185">Reference proteome</keyword>
<evidence type="ECO:0000313" key="2">
    <source>
        <dbReference type="Proteomes" id="UP001548189"/>
    </source>
</evidence>
<reference evidence="1 2" key="1">
    <citation type="submission" date="2024-06" db="EMBL/GenBank/DDBJ databases">
        <authorList>
            <person name="Li F."/>
        </authorList>
    </citation>
    <scope>NUCLEOTIDE SEQUENCE [LARGE SCALE GENOMIC DNA]</scope>
    <source>
        <strain evidence="1 2">GXAS 311</strain>
    </source>
</reference>
<dbReference type="PANTHER" id="PTHR30111">
    <property type="entry name" value="33 KDA CHAPERONIN"/>
    <property type="match status" value="1"/>
</dbReference>
<dbReference type="InterPro" id="IPR016154">
    <property type="entry name" value="Heat_shock_Hsp33_C"/>
</dbReference>
<dbReference type="EMBL" id="JBEVCJ010000026">
    <property type="protein sequence ID" value="MET1256739.1"/>
    <property type="molecule type" value="Genomic_DNA"/>
</dbReference>
<gene>
    <name evidence="1" type="primary">hslO</name>
    <name evidence="1" type="ORF">ABVT43_16475</name>
</gene>
<dbReference type="Gene3D" id="3.55.30.10">
    <property type="entry name" value="Hsp33 domain"/>
    <property type="match status" value="1"/>
</dbReference>
<dbReference type="InterPro" id="IPR000397">
    <property type="entry name" value="Heat_shock_Hsp33"/>
</dbReference>
<dbReference type="PANTHER" id="PTHR30111:SF1">
    <property type="entry name" value="33 KDA CHAPERONIN"/>
    <property type="match status" value="1"/>
</dbReference>
<name>A0ABV2BXT1_9GAMM</name>
<accession>A0ABV2BXT1</accession>
<dbReference type="Gene3D" id="3.90.1280.10">
    <property type="entry name" value="HSP33 redox switch-like"/>
    <property type="match status" value="1"/>
</dbReference>
<dbReference type="CDD" id="cd00498">
    <property type="entry name" value="Hsp33"/>
    <property type="match status" value="1"/>
</dbReference>
<dbReference type="Proteomes" id="UP001548189">
    <property type="component" value="Unassembled WGS sequence"/>
</dbReference>
<dbReference type="PIRSF" id="PIRSF005261">
    <property type="entry name" value="Heat_shock_Hsp33"/>
    <property type="match status" value="1"/>
</dbReference>
<evidence type="ECO:0000313" key="1">
    <source>
        <dbReference type="EMBL" id="MET1256739.1"/>
    </source>
</evidence>
<dbReference type="InterPro" id="IPR016153">
    <property type="entry name" value="Heat_shock_Hsp33_N"/>
</dbReference>
<dbReference type="NCBIfam" id="NF001033">
    <property type="entry name" value="PRK00114.1"/>
    <property type="match status" value="1"/>
</dbReference>
<sequence>MSDTIHRFLFDNDGIRGQLVKLEESAQRLINGHQYPPFIADLLFQAATINALLATSLKFEGRVSLQLQSSGPLKMLIVQTTHELDYRGLARFDEETDFTDFCFKDIVSQGHLAITIEPTQGKRYQGIVPLDGETLTQCVENYFMQSEQLATRIWIFTNETQTCGLLLQALPDMQDEKSFEHLGYLASTLSQAEALSESAATLFHRLFHQESVQYLSVNEVHFVCSCSQQKMLDSLNLLPKSEINEILSEEGFIEIKCEFCLDQFQFSEFEIKAHQKASQQVNSNTTHH</sequence>
<protein>
    <submittedName>
        <fullName evidence="1">Hsp33 family molecular chaperone HslO</fullName>
    </submittedName>
</protein>
<dbReference type="SUPFAM" id="SSF118352">
    <property type="entry name" value="HSP33 redox switch-like"/>
    <property type="match status" value="1"/>
</dbReference>
<comment type="caution">
    <text evidence="1">The sequence shown here is derived from an EMBL/GenBank/DDBJ whole genome shotgun (WGS) entry which is preliminary data.</text>
</comment>
<dbReference type="SUPFAM" id="SSF64397">
    <property type="entry name" value="Hsp33 domain"/>
    <property type="match status" value="1"/>
</dbReference>
<dbReference type="Pfam" id="PF01430">
    <property type="entry name" value="HSP33"/>
    <property type="match status" value="1"/>
</dbReference>